<dbReference type="Proteomes" id="UP000059680">
    <property type="component" value="Chromosome 1"/>
</dbReference>
<evidence type="ECO:0000313" key="2">
    <source>
        <dbReference type="Proteomes" id="UP000059680"/>
    </source>
</evidence>
<gene>
    <name evidence="1" type="ordered locus">Os01g0317125</name>
    <name evidence="1" type="ORF">OSNPB_010317125</name>
</gene>
<proteinExistence type="predicted"/>
<reference evidence="2" key="1">
    <citation type="journal article" date="2005" name="Nature">
        <title>The map-based sequence of the rice genome.</title>
        <authorList>
            <consortium name="International rice genome sequencing project (IRGSP)"/>
            <person name="Matsumoto T."/>
            <person name="Wu J."/>
            <person name="Kanamori H."/>
            <person name="Katayose Y."/>
            <person name="Fujisawa M."/>
            <person name="Namiki N."/>
            <person name="Mizuno H."/>
            <person name="Yamamoto K."/>
            <person name="Antonio B.A."/>
            <person name="Baba T."/>
            <person name="Sakata K."/>
            <person name="Nagamura Y."/>
            <person name="Aoki H."/>
            <person name="Arikawa K."/>
            <person name="Arita K."/>
            <person name="Bito T."/>
            <person name="Chiden Y."/>
            <person name="Fujitsuka N."/>
            <person name="Fukunaka R."/>
            <person name="Hamada M."/>
            <person name="Harada C."/>
            <person name="Hayashi A."/>
            <person name="Hijishita S."/>
            <person name="Honda M."/>
            <person name="Hosokawa S."/>
            <person name="Ichikawa Y."/>
            <person name="Idonuma A."/>
            <person name="Iijima M."/>
            <person name="Ikeda M."/>
            <person name="Ikeno M."/>
            <person name="Ito K."/>
            <person name="Ito S."/>
            <person name="Ito T."/>
            <person name="Ito Y."/>
            <person name="Ito Y."/>
            <person name="Iwabuchi A."/>
            <person name="Kamiya K."/>
            <person name="Karasawa W."/>
            <person name="Kurita K."/>
            <person name="Katagiri S."/>
            <person name="Kikuta A."/>
            <person name="Kobayashi H."/>
            <person name="Kobayashi N."/>
            <person name="Machita K."/>
            <person name="Maehara T."/>
            <person name="Masukawa M."/>
            <person name="Mizubayashi T."/>
            <person name="Mukai Y."/>
            <person name="Nagasaki H."/>
            <person name="Nagata Y."/>
            <person name="Naito S."/>
            <person name="Nakashima M."/>
            <person name="Nakama Y."/>
            <person name="Nakamichi Y."/>
            <person name="Nakamura M."/>
            <person name="Meguro A."/>
            <person name="Negishi M."/>
            <person name="Ohta I."/>
            <person name="Ohta T."/>
            <person name="Okamoto M."/>
            <person name="Ono N."/>
            <person name="Saji S."/>
            <person name="Sakaguchi M."/>
            <person name="Sakai K."/>
            <person name="Shibata M."/>
            <person name="Shimokawa T."/>
            <person name="Song J."/>
            <person name="Takazaki Y."/>
            <person name="Terasawa K."/>
            <person name="Tsugane M."/>
            <person name="Tsuji K."/>
            <person name="Ueda S."/>
            <person name="Waki K."/>
            <person name="Yamagata H."/>
            <person name="Yamamoto M."/>
            <person name="Yamamoto S."/>
            <person name="Yamane H."/>
            <person name="Yoshiki S."/>
            <person name="Yoshihara R."/>
            <person name="Yukawa K."/>
            <person name="Zhong H."/>
            <person name="Yano M."/>
            <person name="Yuan Q."/>
            <person name="Ouyang S."/>
            <person name="Liu J."/>
            <person name="Jones K.M."/>
            <person name="Gansberger K."/>
            <person name="Moffat K."/>
            <person name="Hill J."/>
            <person name="Bera J."/>
            <person name="Fadrosh D."/>
            <person name="Jin S."/>
            <person name="Johri S."/>
            <person name="Kim M."/>
            <person name="Overton L."/>
            <person name="Reardon M."/>
            <person name="Tsitrin T."/>
            <person name="Vuong H."/>
            <person name="Weaver B."/>
            <person name="Ciecko A."/>
            <person name="Tallon L."/>
            <person name="Jackson J."/>
            <person name="Pai G."/>
            <person name="Aken S.V."/>
            <person name="Utterback T."/>
            <person name="Reidmuller S."/>
            <person name="Feldblyum T."/>
            <person name="Hsiao J."/>
            <person name="Zismann V."/>
            <person name="Iobst S."/>
            <person name="de Vazeille A.R."/>
            <person name="Buell C.R."/>
            <person name="Ying K."/>
            <person name="Li Y."/>
            <person name="Lu T."/>
            <person name="Huang Y."/>
            <person name="Zhao Q."/>
            <person name="Feng Q."/>
            <person name="Zhang L."/>
            <person name="Zhu J."/>
            <person name="Weng Q."/>
            <person name="Mu J."/>
            <person name="Lu Y."/>
            <person name="Fan D."/>
            <person name="Liu Y."/>
            <person name="Guan J."/>
            <person name="Zhang Y."/>
            <person name="Yu S."/>
            <person name="Liu X."/>
            <person name="Zhang Y."/>
            <person name="Hong G."/>
            <person name="Han B."/>
            <person name="Choisne N."/>
            <person name="Demange N."/>
            <person name="Orjeda G."/>
            <person name="Samain S."/>
            <person name="Cattolico L."/>
            <person name="Pelletier E."/>
            <person name="Couloux A."/>
            <person name="Segurens B."/>
            <person name="Wincker P."/>
            <person name="D'Hont A."/>
            <person name="Scarpelli C."/>
            <person name="Weissenbach J."/>
            <person name="Salanoubat M."/>
            <person name="Quetier F."/>
            <person name="Yu Y."/>
            <person name="Kim H.R."/>
            <person name="Rambo T."/>
            <person name="Currie J."/>
            <person name="Collura K."/>
            <person name="Luo M."/>
            <person name="Yang T."/>
            <person name="Ammiraju J.S.S."/>
            <person name="Engler F."/>
            <person name="Soderlund C."/>
            <person name="Wing R.A."/>
            <person name="Palmer L.E."/>
            <person name="de la Bastide M."/>
            <person name="Spiegel L."/>
            <person name="Nascimento L."/>
            <person name="Zutavern T."/>
            <person name="O'Shaughnessy A."/>
            <person name="Dike S."/>
            <person name="Dedhia N."/>
            <person name="Preston R."/>
            <person name="Balija V."/>
            <person name="McCombie W.R."/>
            <person name="Chow T."/>
            <person name="Chen H."/>
            <person name="Chung M."/>
            <person name="Chen C."/>
            <person name="Shaw J."/>
            <person name="Wu H."/>
            <person name="Hsiao K."/>
            <person name="Chao Y."/>
            <person name="Chu M."/>
            <person name="Cheng C."/>
            <person name="Hour A."/>
            <person name="Lee P."/>
            <person name="Lin S."/>
            <person name="Lin Y."/>
            <person name="Liou J."/>
            <person name="Liu S."/>
            <person name="Hsing Y."/>
            <person name="Raghuvanshi S."/>
            <person name="Mohanty A."/>
            <person name="Bharti A.K."/>
            <person name="Gaur A."/>
            <person name="Gupta V."/>
            <person name="Kumar D."/>
            <person name="Ravi V."/>
            <person name="Vij S."/>
            <person name="Kapur A."/>
            <person name="Khurana P."/>
            <person name="Khurana P."/>
            <person name="Khurana J.P."/>
            <person name="Tyagi A.K."/>
            <person name="Gaikwad K."/>
            <person name="Singh A."/>
            <person name="Dalal V."/>
            <person name="Srivastava S."/>
            <person name="Dixit A."/>
            <person name="Pal A.K."/>
            <person name="Ghazi I.A."/>
            <person name="Yadav M."/>
            <person name="Pandit A."/>
            <person name="Bhargava A."/>
            <person name="Sureshbabu K."/>
            <person name="Batra K."/>
            <person name="Sharma T.R."/>
            <person name="Mohapatra T."/>
            <person name="Singh N.K."/>
            <person name="Messing J."/>
            <person name="Nelson A.B."/>
            <person name="Fuks G."/>
            <person name="Kavchok S."/>
            <person name="Keizer G."/>
            <person name="Linton E."/>
            <person name="Llaca V."/>
            <person name="Song R."/>
            <person name="Tanyolac B."/>
            <person name="Young S."/>
            <person name="Ho-Il K."/>
            <person name="Hahn J.H."/>
            <person name="Sangsakoo G."/>
            <person name="Vanavichit A."/>
            <person name="de Mattos Luiz.A.T."/>
            <person name="Zimmer P.D."/>
            <person name="Malone G."/>
            <person name="Dellagostin O."/>
            <person name="de Oliveira A.C."/>
            <person name="Bevan M."/>
            <person name="Bancroft I."/>
            <person name="Minx P."/>
            <person name="Cordum H."/>
            <person name="Wilson R."/>
            <person name="Cheng Z."/>
            <person name="Jin W."/>
            <person name="Jiang J."/>
            <person name="Leong S.A."/>
            <person name="Iwama H."/>
            <person name="Gojobori T."/>
            <person name="Itoh T."/>
            <person name="Niimura Y."/>
            <person name="Fujii Y."/>
            <person name="Habara T."/>
            <person name="Sakai H."/>
            <person name="Sato Y."/>
            <person name="Wilson G."/>
            <person name="Kumar K."/>
            <person name="McCouch S."/>
            <person name="Juretic N."/>
            <person name="Hoen D."/>
            <person name="Wright S."/>
            <person name="Bruskiewich R."/>
            <person name="Bureau T."/>
            <person name="Miyao A."/>
            <person name="Hirochika H."/>
            <person name="Nishikawa T."/>
            <person name="Kadowaki K."/>
            <person name="Sugiura M."/>
            <person name="Burr B."/>
            <person name="Sasaki T."/>
        </authorList>
    </citation>
    <scope>NUCLEOTIDE SEQUENCE [LARGE SCALE GENOMIC DNA]</scope>
    <source>
        <strain evidence="2">cv. Nipponbare</strain>
    </source>
</reference>
<evidence type="ECO:0000313" key="1">
    <source>
        <dbReference type="EMBL" id="BAS71821.1"/>
    </source>
</evidence>
<accession>A0A0P0V223</accession>
<name>A0A0P0V223_ORYSJ</name>
<protein>
    <submittedName>
        <fullName evidence="1">Os01g0317125 protein</fullName>
    </submittedName>
</protein>
<reference evidence="1 2" key="3">
    <citation type="journal article" date="2013" name="Rice">
        <title>Improvement of the Oryza sativa Nipponbare reference genome using next generation sequence and optical map data.</title>
        <authorList>
            <person name="Kawahara Y."/>
            <person name="de la Bastide M."/>
            <person name="Hamilton J.P."/>
            <person name="Kanamori H."/>
            <person name="McCombie W.R."/>
            <person name="Ouyang S."/>
            <person name="Schwartz D.C."/>
            <person name="Tanaka T."/>
            <person name="Wu J."/>
            <person name="Zhou S."/>
            <person name="Childs K.L."/>
            <person name="Davidson R.M."/>
            <person name="Lin H."/>
            <person name="Quesada-Ocampo L."/>
            <person name="Vaillancourt B."/>
            <person name="Sakai H."/>
            <person name="Lee S.S."/>
            <person name="Kim J."/>
            <person name="Numa H."/>
            <person name="Itoh T."/>
            <person name="Buell C.R."/>
            <person name="Matsumoto T."/>
        </authorList>
    </citation>
    <scope>NUCLEOTIDE SEQUENCE [LARGE SCALE GENOMIC DNA]</scope>
    <source>
        <strain evidence="2">cv. Nipponbare</strain>
    </source>
</reference>
<sequence>MPSVSAPLFCLSKYDNISCFLMYNEVFTVSSSLLLFRLSIQLFSRLLEDCADSDLEPFVMFTACCNSFPLLIRASSRSYFDT</sequence>
<dbReference type="AlphaFoldDB" id="A0A0P0V223"/>
<dbReference type="PaxDb" id="39947-A0A0P0V223"/>
<dbReference type="InParanoid" id="A0A0P0V223"/>
<dbReference type="Gramene" id="Os01t0317125-00">
    <property type="protein sequence ID" value="Os01t0317125-00"/>
    <property type="gene ID" value="Os01g0317125"/>
</dbReference>
<dbReference type="EMBL" id="AP014957">
    <property type="protein sequence ID" value="BAS71821.1"/>
    <property type="molecule type" value="Genomic_DNA"/>
</dbReference>
<organism evidence="1 2">
    <name type="scientific">Oryza sativa subsp. japonica</name>
    <name type="common">Rice</name>
    <dbReference type="NCBI Taxonomy" id="39947"/>
    <lineage>
        <taxon>Eukaryota</taxon>
        <taxon>Viridiplantae</taxon>
        <taxon>Streptophyta</taxon>
        <taxon>Embryophyta</taxon>
        <taxon>Tracheophyta</taxon>
        <taxon>Spermatophyta</taxon>
        <taxon>Magnoliopsida</taxon>
        <taxon>Liliopsida</taxon>
        <taxon>Poales</taxon>
        <taxon>Poaceae</taxon>
        <taxon>BOP clade</taxon>
        <taxon>Oryzoideae</taxon>
        <taxon>Oryzeae</taxon>
        <taxon>Oryzinae</taxon>
        <taxon>Oryza</taxon>
        <taxon>Oryza sativa</taxon>
    </lineage>
</organism>
<keyword evidence="2" id="KW-1185">Reference proteome</keyword>
<reference evidence="1 2" key="2">
    <citation type="journal article" date="2013" name="Plant Cell Physiol.">
        <title>Rice Annotation Project Database (RAP-DB): an integrative and interactive database for rice genomics.</title>
        <authorList>
            <person name="Sakai H."/>
            <person name="Lee S.S."/>
            <person name="Tanaka T."/>
            <person name="Numa H."/>
            <person name="Kim J."/>
            <person name="Kawahara Y."/>
            <person name="Wakimoto H."/>
            <person name="Yang C.C."/>
            <person name="Iwamoto M."/>
            <person name="Abe T."/>
            <person name="Yamada Y."/>
            <person name="Muto A."/>
            <person name="Inokuchi H."/>
            <person name="Ikemura T."/>
            <person name="Matsumoto T."/>
            <person name="Sasaki T."/>
            <person name="Itoh T."/>
        </authorList>
    </citation>
    <scope>NUCLEOTIDE SEQUENCE [LARGE SCALE GENOMIC DNA]</scope>
    <source>
        <strain evidence="2">cv. Nipponbare</strain>
    </source>
</reference>